<proteinExistence type="predicted"/>
<evidence type="ECO:0000313" key="1">
    <source>
        <dbReference type="EMBL" id="GFO03832.1"/>
    </source>
</evidence>
<keyword evidence="2" id="KW-1185">Reference proteome</keyword>
<dbReference type="EMBL" id="BLXT01003731">
    <property type="protein sequence ID" value="GFO03832.1"/>
    <property type="molecule type" value="Genomic_DNA"/>
</dbReference>
<gene>
    <name evidence="1" type="ORF">PoB_003033700</name>
</gene>
<sequence length="99" mass="10948">MATSNGEQTSLTSPNGCAHQAETAIDGLGGEVTTSTAPIDLHVRELNYTVTDKPGRWWQRITHFQNHKPRCYNYWGLGMIRAATRLLTSPSETSMTGRV</sequence>
<comment type="caution">
    <text evidence="1">The sequence shown here is derived from an EMBL/GenBank/DDBJ whole genome shotgun (WGS) entry which is preliminary data.</text>
</comment>
<name>A0AAV4A9D8_9GAST</name>
<dbReference type="AlphaFoldDB" id="A0AAV4A9D8"/>
<organism evidence="1 2">
    <name type="scientific">Plakobranchus ocellatus</name>
    <dbReference type="NCBI Taxonomy" id="259542"/>
    <lineage>
        <taxon>Eukaryota</taxon>
        <taxon>Metazoa</taxon>
        <taxon>Spiralia</taxon>
        <taxon>Lophotrochozoa</taxon>
        <taxon>Mollusca</taxon>
        <taxon>Gastropoda</taxon>
        <taxon>Heterobranchia</taxon>
        <taxon>Euthyneura</taxon>
        <taxon>Panpulmonata</taxon>
        <taxon>Sacoglossa</taxon>
        <taxon>Placobranchoidea</taxon>
        <taxon>Plakobranchidae</taxon>
        <taxon>Plakobranchus</taxon>
    </lineage>
</organism>
<evidence type="ECO:0000313" key="2">
    <source>
        <dbReference type="Proteomes" id="UP000735302"/>
    </source>
</evidence>
<accession>A0AAV4A9D8</accession>
<dbReference type="Proteomes" id="UP000735302">
    <property type="component" value="Unassembled WGS sequence"/>
</dbReference>
<reference evidence="1 2" key="1">
    <citation type="journal article" date="2021" name="Elife">
        <title>Chloroplast acquisition without the gene transfer in kleptoplastic sea slugs, Plakobranchus ocellatus.</title>
        <authorList>
            <person name="Maeda T."/>
            <person name="Takahashi S."/>
            <person name="Yoshida T."/>
            <person name="Shimamura S."/>
            <person name="Takaki Y."/>
            <person name="Nagai Y."/>
            <person name="Toyoda A."/>
            <person name="Suzuki Y."/>
            <person name="Arimoto A."/>
            <person name="Ishii H."/>
            <person name="Satoh N."/>
            <person name="Nishiyama T."/>
            <person name="Hasebe M."/>
            <person name="Maruyama T."/>
            <person name="Minagawa J."/>
            <person name="Obokata J."/>
            <person name="Shigenobu S."/>
        </authorList>
    </citation>
    <scope>NUCLEOTIDE SEQUENCE [LARGE SCALE GENOMIC DNA]</scope>
</reference>
<protein>
    <submittedName>
        <fullName evidence="1">Uncharacterized protein</fullName>
    </submittedName>
</protein>